<feature type="disulfide bond" evidence="10">
    <location>
        <begin position="65"/>
        <end position="77"/>
    </location>
</feature>
<dbReference type="PANTHER" id="PTHR22722:SF15">
    <property type="entry name" value="LOW-DENSITY LIPOPROTEIN RECEPTOR-RELATED"/>
    <property type="match status" value="1"/>
</dbReference>
<evidence type="ECO:0000259" key="11">
    <source>
        <dbReference type="SMART" id="SM00179"/>
    </source>
</evidence>
<dbReference type="PANTHER" id="PTHR22722">
    <property type="entry name" value="LOW-DENSITY LIPOPROTEIN RECEPTOR-RELATED PROTEIN 2-RELATED"/>
    <property type="match status" value="1"/>
</dbReference>
<organism evidence="12 13">
    <name type="scientific">Mya arenaria</name>
    <name type="common">Soft-shell clam</name>
    <dbReference type="NCBI Taxonomy" id="6604"/>
    <lineage>
        <taxon>Eukaryota</taxon>
        <taxon>Metazoa</taxon>
        <taxon>Spiralia</taxon>
        <taxon>Lophotrochozoa</taxon>
        <taxon>Mollusca</taxon>
        <taxon>Bivalvia</taxon>
        <taxon>Autobranchia</taxon>
        <taxon>Heteroconchia</taxon>
        <taxon>Euheterodonta</taxon>
        <taxon>Imparidentia</taxon>
        <taxon>Neoheterodontei</taxon>
        <taxon>Myida</taxon>
        <taxon>Myoidea</taxon>
        <taxon>Myidae</taxon>
        <taxon>Mya</taxon>
    </lineage>
</organism>
<dbReference type="SUPFAM" id="SSF57196">
    <property type="entry name" value="EGF/Laminin"/>
    <property type="match status" value="1"/>
</dbReference>
<feature type="disulfide bond" evidence="10">
    <location>
        <begin position="72"/>
        <end position="90"/>
    </location>
</feature>
<dbReference type="InterPro" id="IPR001881">
    <property type="entry name" value="EGF-like_Ca-bd_dom"/>
</dbReference>
<dbReference type="CDD" id="cd00112">
    <property type="entry name" value="LDLa"/>
    <property type="match status" value="2"/>
</dbReference>
<keyword evidence="3" id="KW-0812">Transmembrane</keyword>
<dbReference type="InterPro" id="IPR002172">
    <property type="entry name" value="LDrepeatLR_classA_rpt"/>
</dbReference>
<evidence type="ECO:0000256" key="8">
    <source>
        <dbReference type="ARBA" id="ARBA00023170"/>
    </source>
</evidence>
<keyword evidence="6" id="KW-0472">Membrane</keyword>
<comment type="subcellular location">
    <subcellularLocation>
        <location evidence="1">Membrane</location>
        <topology evidence="1">Single-pass membrane protein</topology>
    </subcellularLocation>
</comment>
<keyword evidence="5" id="KW-1133">Transmembrane helix</keyword>
<dbReference type="EMBL" id="CP111018">
    <property type="protein sequence ID" value="WAR10120.1"/>
    <property type="molecule type" value="Genomic_DNA"/>
</dbReference>
<dbReference type="Proteomes" id="UP001164746">
    <property type="component" value="Chromosome 7"/>
</dbReference>
<dbReference type="Gene3D" id="2.10.25.10">
    <property type="entry name" value="Laminin"/>
    <property type="match status" value="1"/>
</dbReference>
<keyword evidence="8" id="KW-0675">Receptor</keyword>
<evidence type="ECO:0000256" key="10">
    <source>
        <dbReference type="PROSITE-ProRule" id="PRU00124"/>
    </source>
</evidence>
<evidence type="ECO:0000256" key="4">
    <source>
        <dbReference type="ARBA" id="ARBA00022737"/>
    </source>
</evidence>
<comment type="caution">
    <text evidence="10">Lacks conserved residue(s) required for the propagation of feature annotation.</text>
</comment>
<evidence type="ECO:0000256" key="5">
    <source>
        <dbReference type="ARBA" id="ARBA00022989"/>
    </source>
</evidence>
<protein>
    <submittedName>
        <fullName evidence="12">LRP2-like protein</fullName>
    </submittedName>
</protein>
<dbReference type="PRINTS" id="PR00261">
    <property type="entry name" value="LDLRECEPTOR"/>
</dbReference>
<sequence length="147" mass="16210">MVNRLDIVFVHTLSEDESNCTVAPCDEGFFTCHSGECVPDKVTCDHVLDCEDGSDENPECNYKDCTGAQFTCGNKKCIPKHWVCDKEDDCPDSSDEIPSLCDINECVDVAGTCSQGCVNTIGSYHCKCNPEYAKREDGRSCKKRDST</sequence>
<dbReference type="InterPro" id="IPR036055">
    <property type="entry name" value="LDL_receptor-like_sf"/>
</dbReference>
<dbReference type="PROSITE" id="PS01209">
    <property type="entry name" value="LDLRA_1"/>
    <property type="match status" value="2"/>
</dbReference>
<keyword evidence="13" id="KW-1185">Reference proteome</keyword>
<evidence type="ECO:0000256" key="1">
    <source>
        <dbReference type="ARBA" id="ARBA00004167"/>
    </source>
</evidence>
<keyword evidence="9" id="KW-0325">Glycoprotein</keyword>
<dbReference type="InterPro" id="IPR018097">
    <property type="entry name" value="EGF_Ca-bd_CS"/>
</dbReference>
<evidence type="ECO:0000256" key="2">
    <source>
        <dbReference type="ARBA" id="ARBA00022536"/>
    </source>
</evidence>
<dbReference type="Pfam" id="PF07645">
    <property type="entry name" value="EGF_CA"/>
    <property type="match status" value="1"/>
</dbReference>
<dbReference type="PROSITE" id="PS01187">
    <property type="entry name" value="EGF_CA"/>
    <property type="match status" value="1"/>
</dbReference>
<dbReference type="SMART" id="SM00179">
    <property type="entry name" value="EGF_CA"/>
    <property type="match status" value="1"/>
</dbReference>
<dbReference type="PROSITE" id="PS50068">
    <property type="entry name" value="LDLRA_2"/>
    <property type="match status" value="2"/>
</dbReference>
<keyword evidence="7 10" id="KW-1015">Disulfide bond</keyword>
<evidence type="ECO:0000256" key="3">
    <source>
        <dbReference type="ARBA" id="ARBA00022692"/>
    </source>
</evidence>
<evidence type="ECO:0000313" key="12">
    <source>
        <dbReference type="EMBL" id="WAR10120.1"/>
    </source>
</evidence>
<keyword evidence="2" id="KW-0245">EGF-like domain</keyword>
<reference evidence="12" key="1">
    <citation type="submission" date="2022-11" db="EMBL/GenBank/DDBJ databases">
        <title>Centuries of genome instability and evolution in soft-shell clam transmissible cancer (bioRxiv).</title>
        <authorList>
            <person name="Hart S.F.M."/>
            <person name="Yonemitsu M.A."/>
            <person name="Giersch R.M."/>
            <person name="Beal B.F."/>
            <person name="Arriagada G."/>
            <person name="Davis B.W."/>
            <person name="Ostrander E.A."/>
            <person name="Goff S.P."/>
            <person name="Metzger M.J."/>
        </authorList>
    </citation>
    <scope>NUCLEOTIDE SEQUENCE</scope>
    <source>
        <strain evidence="12">MELC-2E11</strain>
        <tissue evidence="12">Siphon/mantle</tissue>
    </source>
</reference>
<proteinExistence type="predicted"/>
<evidence type="ECO:0000256" key="9">
    <source>
        <dbReference type="ARBA" id="ARBA00023180"/>
    </source>
</evidence>
<evidence type="ECO:0000256" key="6">
    <source>
        <dbReference type="ARBA" id="ARBA00023136"/>
    </source>
</evidence>
<dbReference type="SUPFAM" id="SSF57424">
    <property type="entry name" value="LDL receptor-like module"/>
    <property type="match status" value="2"/>
</dbReference>
<feature type="disulfide bond" evidence="10">
    <location>
        <begin position="32"/>
        <end position="50"/>
    </location>
</feature>
<evidence type="ECO:0000256" key="7">
    <source>
        <dbReference type="ARBA" id="ARBA00023157"/>
    </source>
</evidence>
<dbReference type="Gene3D" id="4.10.400.10">
    <property type="entry name" value="Low-density Lipoprotein Receptor"/>
    <property type="match status" value="2"/>
</dbReference>
<name>A0ABY7ELN5_MYAAR</name>
<feature type="disulfide bond" evidence="10">
    <location>
        <begin position="25"/>
        <end position="37"/>
    </location>
</feature>
<dbReference type="InterPro" id="IPR051221">
    <property type="entry name" value="LDLR-related"/>
</dbReference>
<dbReference type="SMART" id="SM00192">
    <property type="entry name" value="LDLa"/>
    <property type="match status" value="2"/>
</dbReference>
<feature type="domain" description="EGF-like calcium-binding" evidence="11">
    <location>
        <begin position="102"/>
        <end position="142"/>
    </location>
</feature>
<evidence type="ECO:0000313" key="13">
    <source>
        <dbReference type="Proteomes" id="UP001164746"/>
    </source>
</evidence>
<dbReference type="InterPro" id="IPR023415">
    <property type="entry name" value="LDLR_class-A_CS"/>
</dbReference>
<dbReference type="Pfam" id="PF00057">
    <property type="entry name" value="Ldl_recept_a"/>
    <property type="match status" value="2"/>
</dbReference>
<keyword evidence="4" id="KW-0677">Repeat</keyword>
<gene>
    <name evidence="12" type="ORF">MAR_035196</name>
</gene>
<dbReference type="InterPro" id="IPR049883">
    <property type="entry name" value="NOTCH1_EGF-like"/>
</dbReference>
<accession>A0ABY7ELN5</accession>